<gene>
    <name evidence="1" type="ORF">JCM19241_3399</name>
</gene>
<evidence type="ECO:0000313" key="2">
    <source>
        <dbReference type="Proteomes" id="UP000031666"/>
    </source>
</evidence>
<dbReference type="Proteomes" id="UP000031666">
    <property type="component" value="Unassembled WGS sequence"/>
</dbReference>
<dbReference type="PANTHER" id="PTHR38605:SF1">
    <property type="entry name" value="ATPASE"/>
    <property type="match status" value="1"/>
</dbReference>
<protein>
    <submittedName>
        <fullName evidence="1">Conserved protein ycjX</fullName>
    </submittedName>
</protein>
<dbReference type="InterPro" id="IPR007413">
    <property type="entry name" value="YcjX-like"/>
</dbReference>
<dbReference type="AlphaFoldDB" id="A0A0B8QEQ4"/>
<accession>A0A0B8QEQ4</accession>
<reference evidence="1 2" key="2">
    <citation type="submission" date="2015-01" db="EMBL/GenBank/DDBJ databases">
        <authorList>
            <consortium name="NBRP consortium"/>
            <person name="Sawabe T."/>
            <person name="Meirelles P."/>
            <person name="Feng G."/>
            <person name="Sayaka M."/>
            <person name="Hattori M."/>
            <person name="Ohkuma M."/>
        </authorList>
    </citation>
    <scope>NUCLEOTIDE SEQUENCE [LARGE SCALE GENOMIC DNA]</scope>
    <source>
        <strain evidence="2">JCM 19241</strain>
    </source>
</reference>
<dbReference type="PANTHER" id="PTHR38605">
    <property type="entry name" value="ATPASE-RELATED"/>
    <property type="match status" value="1"/>
</dbReference>
<dbReference type="EMBL" id="BBSC01000004">
    <property type="protein sequence ID" value="GAM75487.1"/>
    <property type="molecule type" value="Genomic_DNA"/>
</dbReference>
<evidence type="ECO:0000313" key="1">
    <source>
        <dbReference type="EMBL" id="GAM75487.1"/>
    </source>
</evidence>
<name>A0A0B8QEQ4_9VIBR</name>
<sequence>MKITKHTKELINRGLDAHVRIGVTGLSRAGKTAFITSFVNQLISSATDDNLPLLDVAEQGRLLGARRVPQKSLLTPRFNLDASIEALSSEPPTWPEPTRDVSEIRLAIKYQPKSRARKLLSSSSTLYLDLVDYPGEWLLDLPMLEMDYATWSESQIRRLEQIALPEAKEWLGRVVDLSLNQEQDDKLINQLSREYTELLQLLKQKGYHHIQPGRFVLPGELAEAPVLLFFPYVEKINPLKARLCRCCISDIKSIKIR</sequence>
<reference evidence="1 2" key="1">
    <citation type="submission" date="2015-01" db="EMBL/GenBank/DDBJ databases">
        <title>Vibrio sp. C94 JCM 19241 whole genome shotgun sequence.</title>
        <authorList>
            <person name="Sawabe T."/>
            <person name="Meirelles P."/>
            <person name="Feng G."/>
            <person name="Sayaka M."/>
            <person name="Hattori M."/>
            <person name="Ohkuma M."/>
        </authorList>
    </citation>
    <scope>NUCLEOTIDE SEQUENCE [LARGE SCALE GENOMIC DNA]</scope>
    <source>
        <strain evidence="2">JCM 19241</strain>
    </source>
</reference>
<comment type="caution">
    <text evidence="1">The sequence shown here is derived from an EMBL/GenBank/DDBJ whole genome shotgun (WGS) entry which is preliminary data.</text>
</comment>
<organism evidence="1 2">
    <name type="scientific">Vibrio ishigakensis</name>
    <dbReference type="NCBI Taxonomy" id="1481914"/>
    <lineage>
        <taxon>Bacteria</taxon>
        <taxon>Pseudomonadati</taxon>
        <taxon>Pseudomonadota</taxon>
        <taxon>Gammaproteobacteria</taxon>
        <taxon>Vibrionales</taxon>
        <taxon>Vibrionaceae</taxon>
        <taxon>Vibrio</taxon>
    </lineage>
</organism>
<dbReference type="Pfam" id="PF04317">
    <property type="entry name" value="DUF463"/>
    <property type="match status" value="1"/>
</dbReference>
<dbReference type="STRING" id="1481914.JCM19241_3399"/>
<proteinExistence type="predicted"/>